<organism evidence="3 4">
    <name type="scientific">Alitiscatomonas aceti</name>
    <dbReference type="NCBI Taxonomy" id="2981724"/>
    <lineage>
        <taxon>Bacteria</taxon>
        <taxon>Bacillati</taxon>
        <taxon>Bacillota</taxon>
        <taxon>Clostridia</taxon>
        <taxon>Lachnospirales</taxon>
        <taxon>Lachnospiraceae</taxon>
        <taxon>Alitiscatomonas</taxon>
    </lineage>
</organism>
<comment type="similarity">
    <text evidence="1">Belongs to the 2-hydroxycarboxylate transporter (2-HCT) (TC 2.A.24) family.</text>
</comment>
<keyword evidence="1" id="KW-0769">Symport</keyword>
<comment type="caution">
    <text evidence="3">The sequence shown here is derived from an EMBL/GenBank/DDBJ whole genome shotgun (WGS) entry which is preliminary data.</text>
</comment>
<keyword evidence="1 2" id="KW-0472">Membrane</keyword>
<dbReference type="Pfam" id="PF03390">
    <property type="entry name" value="2HCT"/>
    <property type="match status" value="1"/>
</dbReference>
<keyword evidence="4" id="KW-1185">Reference proteome</keyword>
<evidence type="ECO:0000256" key="1">
    <source>
        <dbReference type="PIRNR" id="PIRNR005348"/>
    </source>
</evidence>
<accession>A0ABT2UX83</accession>
<feature type="transmembrane region" description="Helical" evidence="2">
    <location>
        <begin position="57"/>
        <end position="77"/>
    </location>
</feature>
<feature type="transmembrane region" description="Helical" evidence="2">
    <location>
        <begin position="114"/>
        <end position="137"/>
    </location>
</feature>
<sequence>METCREALERRQEGKAGMGAGHKDHGRTILEMPLGLYLGVLALTSACMYTGCVPKSLVPAFLVLMVFGEGLNAIGNAVPVVKTYLGGSVICILGAAAIQAVGLLPEQTYATMDFFINDSGFLIFYISALITGSLFNIDRKLLLRATVRLLPVAAASLAVGILASGLFGILLGQGFWGGILYLGVPMTSGGMTAGTVPLSDIYAQALGADSSAMLTKMAPATVLGNCVAIIFGGLLNNLGKRRPELTGNGILVNDGRPVKKTPPMKPSFGSLCTGMVIAFAFYQLGAVLHKFLPMIPTYAWMILAVVLVKGTGILSETLEDAAREWGQFAIHSWTAAALTGIGFTLIDLNSILKTLTVPYLLAVAAVVAVITLTAAVLGKLAGFYPLESAIAAGMCTTNMGGSGNVAVLSSAHRMELLPFAQIVTRSCGALMLTLGGILVQLVG</sequence>
<feature type="transmembrane region" description="Helical" evidence="2">
    <location>
        <begin position="149"/>
        <end position="176"/>
    </location>
</feature>
<dbReference type="PIRSF" id="PIRSF005348">
    <property type="entry name" value="YxkH"/>
    <property type="match status" value="1"/>
</dbReference>
<dbReference type="Proteomes" id="UP001652395">
    <property type="component" value="Unassembled WGS sequence"/>
</dbReference>
<feature type="transmembrane region" description="Helical" evidence="2">
    <location>
        <begin position="217"/>
        <end position="235"/>
    </location>
</feature>
<dbReference type="PANTHER" id="PTHR40033:SF1">
    <property type="entry name" value="CITRATE-SODIUM SYMPORTER"/>
    <property type="match status" value="1"/>
</dbReference>
<evidence type="ECO:0000313" key="3">
    <source>
        <dbReference type="EMBL" id="MCU6799247.1"/>
    </source>
</evidence>
<feature type="transmembrane region" description="Helical" evidence="2">
    <location>
        <begin position="298"/>
        <end position="316"/>
    </location>
</feature>
<dbReference type="InterPro" id="IPR004679">
    <property type="entry name" value="2-OHcarboxylate_transport"/>
</dbReference>
<keyword evidence="2" id="KW-1133">Transmembrane helix</keyword>
<proteinExistence type="inferred from homology"/>
<keyword evidence="2" id="KW-0812">Transmembrane</keyword>
<protein>
    <submittedName>
        <fullName evidence="3">2-hydroxycarboxylate transporter family protein</fullName>
    </submittedName>
</protein>
<reference evidence="3 4" key="1">
    <citation type="journal article" date="2021" name="ISME Commun">
        <title>Automated analysis of genomic sequences facilitates high-throughput and comprehensive description of bacteria.</title>
        <authorList>
            <person name="Hitch T.C.A."/>
        </authorList>
    </citation>
    <scope>NUCLEOTIDE SEQUENCE [LARGE SCALE GENOMIC DNA]</scope>
    <source>
        <strain evidence="4">f_CCE</strain>
    </source>
</reference>
<dbReference type="EMBL" id="JAOQJF010000007">
    <property type="protein sequence ID" value="MCU6799247.1"/>
    <property type="molecule type" value="Genomic_DNA"/>
</dbReference>
<gene>
    <name evidence="3" type="ORF">OCV69_04750</name>
</gene>
<feature type="transmembrane region" description="Helical" evidence="2">
    <location>
        <begin position="358"/>
        <end position="378"/>
    </location>
</feature>
<feature type="transmembrane region" description="Helical" evidence="2">
    <location>
        <begin position="328"/>
        <end position="346"/>
    </location>
</feature>
<keyword evidence="1" id="KW-0813">Transport</keyword>
<evidence type="ECO:0000256" key="2">
    <source>
        <dbReference type="SAM" id="Phobius"/>
    </source>
</evidence>
<feature type="transmembrane region" description="Helical" evidence="2">
    <location>
        <begin position="268"/>
        <end position="292"/>
    </location>
</feature>
<name>A0ABT2UX83_9FIRM</name>
<feature type="transmembrane region" description="Helical" evidence="2">
    <location>
        <begin position="84"/>
        <end position="102"/>
    </location>
</feature>
<dbReference type="PANTHER" id="PTHR40033">
    <property type="entry name" value="NA(+)-MALATE SYMPORTER"/>
    <property type="match status" value="1"/>
</dbReference>
<evidence type="ECO:0000313" key="4">
    <source>
        <dbReference type="Proteomes" id="UP001652395"/>
    </source>
</evidence>
<feature type="transmembrane region" description="Helical" evidence="2">
    <location>
        <begin position="34"/>
        <end position="51"/>
    </location>
</feature>
<dbReference type="RefSeq" id="WP_262563006.1">
    <property type="nucleotide sequence ID" value="NZ_JAOQJF010000007.1"/>
</dbReference>